<dbReference type="EMBL" id="JAWDGP010007302">
    <property type="protein sequence ID" value="KAK3726475.1"/>
    <property type="molecule type" value="Genomic_DNA"/>
</dbReference>
<accession>A0AAE1CPG9</accession>
<evidence type="ECO:0000256" key="1">
    <source>
        <dbReference type="SAM" id="MobiDB-lite"/>
    </source>
</evidence>
<proteinExistence type="predicted"/>
<reference evidence="2" key="1">
    <citation type="journal article" date="2023" name="G3 (Bethesda)">
        <title>A reference genome for the long-term kleptoplast-retaining sea slug Elysia crispata morphotype clarki.</title>
        <authorList>
            <person name="Eastman K.E."/>
            <person name="Pendleton A.L."/>
            <person name="Shaikh M.A."/>
            <person name="Suttiyut T."/>
            <person name="Ogas R."/>
            <person name="Tomko P."/>
            <person name="Gavelis G."/>
            <person name="Widhalm J.R."/>
            <person name="Wisecaver J.H."/>
        </authorList>
    </citation>
    <scope>NUCLEOTIDE SEQUENCE</scope>
    <source>
        <strain evidence="2">ECLA1</strain>
    </source>
</reference>
<evidence type="ECO:0000313" key="2">
    <source>
        <dbReference type="EMBL" id="KAK3726475.1"/>
    </source>
</evidence>
<feature type="compositionally biased region" description="Polar residues" evidence="1">
    <location>
        <begin position="138"/>
        <end position="154"/>
    </location>
</feature>
<gene>
    <name evidence="2" type="ORF">RRG08_005079</name>
</gene>
<feature type="compositionally biased region" description="Polar residues" evidence="1">
    <location>
        <begin position="91"/>
        <end position="101"/>
    </location>
</feature>
<protein>
    <submittedName>
        <fullName evidence="2">Uncharacterized protein</fullName>
    </submittedName>
</protein>
<organism evidence="2 3">
    <name type="scientific">Elysia crispata</name>
    <name type="common">lettuce slug</name>
    <dbReference type="NCBI Taxonomy" id="231223"/>
    <lineage>
        <taxon>Eukaryota</taxon>
        <taxon>Metazoa</taxon>
        <taxon>Spiralia</taxon>
        <taxon>Lophotrochozoa</taxon>
        <taxon>Mollusca</taxon>
        <taxon>Gastropoda</taxon>
        <taxon>Heterobranchia</taxon>
        <taxon>Euthyneura</taxon>
        <taxon>Panpulmonata</taxon>
        <taxon>Sacoglossa</taxon>
        <taxon>Placobranchoidea</taxon>
        <taxon>Plakobranchidae</taxon>
        <taxon>Elysia</taxon>
    </lineage>
</organism>
<comment type="caution">
    <text evidence="2">The sequence shown here is derived from an EMBL/GenBank/DDBJ whole genome shotgun (WGS) entry which is preliminary data.</text>
</comment>
<sequence length="154" mass="16839">MAECMKNQTFFGSVVCEWSEANRKHIAETGYAVGLETFAKVFQPVWQKCATKENSESSYRAAGIFLFHPQRVLESKKMDPCGVYRDVPSSATCASASSDQPPGSELDQKPEPPAPFEYESGEERPESSAPFDEEPASQHPTPTSQLPISASSVS</sequence>
<dbReference type="Proteomes" id="UP001283361">
    <property type="component" value="Unassembled WGS sequence"/>
</dbReference>
<dbReference type="AlphaFoldDB" id="A0AAE1CPG9"/>
<name>A0AAE1CPG9_9GAST</name>
<feature type="region of interest" description="Disordered" evidence="1">
    <location>
        <begin position="91"/>
        <end position="154"/>
    </location>
</feature>
<evidence type="ECO:0000313" key="3">
    <source>
        <dbReference type="Proteomes" id="UP001283361"/>
    </source>
</evidence>
<keyword evidence="3" id="KW-1185">Reference proteome</keyword>